<accession>A0A1X9YSI9</accession>
<dbReference type="RefSeq" id="WP_025606894.1">
    <property type="nucleotide sequence ID" value="NZ_CP021235.1"/>
</dbReference>
<dbReference type="Proteomes" id="UP000266292">
    <property type="component" value="Chromosome"/>
</dbReference>
<dbReference type="SUPFAM" id="SSF54495">
    <property type="entry name" value="UBC-like"/>
    <property type="match status" value="1"/>
</dbReference>
<gene>
    <name evidence="2" type="ORF">CA264_10260</name>
</gene>
<evidence type="ECO:0000313" key="2">
    <source>
        <dbReference type="EMBL" id="ARS35794.1"/>
    </source>
</evidence>
<dbReference type="EMBL" id="CP021235">
    <property type="protein sequence ID" value="ARS35794.1"/>
    <property type="molecule type" value="Genomic_DNA"/>
</dbReference>
<dbReference type="InterPro" id="IPR035985">
    <property type="entry name" value="Ubiquitin-activating_enz"/>
</dbReference>
<reference evidence="3" key="1">
    <citation type="submission" date="2017-05" db="EMBL/GenBank/DDBJ databases">
        <authorList>
            <person name="Ray J."/>
            <person name="Price M."/>
            <person name="Deutschbauer A."/>
        </authorList>
    </citation>
    <scope>NUCLEOTIDE SEQUENCE [LARGE SCALE GENOMIC DNA]</scope>
    <source>
        <strain evidence="3">DSM 19842</strain>
    </source>
</reference>
<dbReference type="STRING" id="709015.GCA_000472485_02069"/>
<keyword evidence="3" id="KW-1185">Reference proteome</keyword>
<dbReference type="AlphaFoldDB" id="A0A1X9YSI9"/>
<dbReference type="GO" id="GO:0008641">
    <property type="term" value="F:ubiquitin-like modifier activating enzyme activity"/>
    <property type="evidence" value="ECO:0007669"/>
    <property type="project" value="InterPro"/>
</dbReference>
<dbReference type="SUPFAM" id="SSF69572">
    <property type="entry name" value="Activating enzymes of the ubiquitin-like proteins"/>
    <property type="match status" value="1"/>
</dbReference>
<sequence>MAQLPWFEAKPHLLEKEVDALTAAGVEHKISSTAGSQGIMQIDLIIDEASSAVFSLPKEYAPIKLTAVFPDNYPFFRPEVYADGLVLPRHQNPFGKNLCLLPRSTAEWEPEWTLLTFLQSQLPKVLEKGSIEDPALLAEDPHEQAEPVSEYIADPFHPVVFDGSWAETIPDQGDDIVLLGRTLVGVPEMASFQTRMVVLETTNPSGKKVGQLPSSLNKHFQQKLQGTLLRLRERPSLENPLEDLKQLSKLAESKGIYNLAQKPLYLKNGIRITHVIGLNFPEEVKPGVPGMGWLFLVAGVVQETKSLSGKKGRPSEKAIAYYAKALRAGERDLQVRVPRLRELKSKTIALVGLGSLGAPAAIEFARNQVGQLRILDYDVVEPGPTVRWPLGLASAGLLKTEAVKAFIDEHYPTTVVTPLDHKIGGVPPVHAQSKKPSEQQVLEQLLDGASLLFDASAEVGVNHFLSEEAKRLGIPYVSIYATPGAWGGLTMRVVPGKTKGCWMCLQHAKTDNTVPVPIADPAGDIQTAGCGDLTFTGAGFDLQNVSLAGVRLAVATLCSGEEGGYPDMDWDVGVLNLADAEGRPVAPKWSTYTLDSHSKCDYCNAQ</sequence>
<evidence type="ECO:0000259" key="1">
    <source>
        <dbReference type="Pfam" id="PF00899"/>
    </source>
</evidence>
<dbReference type="Pfam" id="PF00899">
    <property type="entry name" value="ThiF"/>
    <property type="match status" value="1"/>
</dbReference>
<proteinExistence type="predicted"/>
<evidence type="ECO:0000313" key="3">
    <source>
        <dbReference type="Proteomes" id="UP000266292"/>
    </source>
</evidence>
<dbReference type="CDD" id="cd00195">
    <property type="entry name" value="UBCc_UEV"/>
    <property type="match status" value="1"/>
</dbReference>
<feature type="domain" description="THIF-type NAD/FAD binding fold" evidence="1">
    <location>
        <begin position="336"/>
        <end position="512"/>
    </location>
</feature>
<name>A0A1X9YSI9_9BACT</name>
<organism evidence="2 3">
    <name type="scientific">Pontibacter actiniarum</name>
    <dbReference type="NCBI Taxonomy" id="323450"/>
    <lineage>
        <taxon>Bacteria</taxon>
        <taxon>Pseudomonadati</taxon>
        <taxon>Bacteroidota</taxon>
        <taxon>Cytophagia</taxon>
        <taxon>Cytophagales</taxon>
        <taxon>Hymenobacteraceae</taxon>
        <taxon>Pontibacter</taxon>
    </lineage>
</organism>
<dbReference type="InterPro" id="IPR016135">
    <property type="entry name" value="UBQ-conjugating_enzyme/RWD"/>
</dbReference>
<dbReference type="OrthoDB" id="891532at2"/>
<dbReference type="InterPro" id="IPR000594">
    <property type="entry name" value="ThiF_NAD_FAD-bd"/>
</dbReference>
<dbReference type="KEGG" id="pact:CA264_10260"/>
<dbReference type="Gene3D" id="3.40.50.720">
    <property type="entry name" value="NAD(P)-binding Rossmann-like Domain"/>
    <property type="match status" value="1"/>
</dbReference>
<protein>
    <recommendedName>
        <fullName evidence="1">THIF-type NAD/FAD binding fold domain-containing protein</fullName>
    </recommendedName>
</protein>